<name>A0ABS1B755_9MICO</name>
<dbReference type="PANTHER" id="PTHR46796">
    <property type="entry name" value="HTH-TYPE TRANSCRIPTIONAL ACTIVATOR RHAS-RELATED"/>
    <property type="match status" value="1"/>
</dbReference>
<evidence type="ECO:0000256" key="3">
    <source>
        <dbReference type="ARBA" id="ARBA00023163"/>
    </source>
</evidence>
<evidence type="ECO:0000256" key="2">
    <source>
        <dbReference type="ARBA" id="ARBA00023125"/>
    </source>
</evidence>
<dbReference type="SMART" id="SM00342">
    <property type="entry name" value="HTH_ARAC"/>
    <property type="match status" value="1"/>
</dbReference>
<evidence type="ECO:0000259" key="5">
    <source>
        <dbReference type="PROSITE" id="PS01124"/>
    </source>
</evidence>
<comment type="caution">
    <text evidence="6">The sequence shown here is derived from an EMBL/GenBank/DDBJ whole genome shotgun (WGS) entry which is preliminary data.</text>
</comment>
<protein>
    <submittedName>
        <fullName evidence="6">AraC family transcriptional regulator</fullName>
    </submittedName>
</protein>
<evidence type="ECO:0000256" key="1">
    <source>
        <dbReference type="ARBA" id="ARBA00023015"/>
    </source>
</evidence>
<dbReference type="InterPro" id="IPR018062">
    <property type="entry name" value="HTH_AraC-typ_CS"/>
</dbReference>
<keyword evidence="1" id="KW-0805">Transcription regulation</keyword>
<dbReference type="InterPro" id="IPR018060">
    <property type="entry name" value="HTH_AraC"/>
</dbReference>
<accession>A0ABS1B755</accession>
<dbReference type="PROSITE" id="PS01124">
    <property type="entry name" value="HTH_ARAC_FAMILY_2"/>
    <property type="match status" value="1"/>
</dbReference>
<proteinExistence type="predicted"/>
<dbReference type="SUPFAM" id="SSF46689">
    <property type="entry name" value="Homeodomain-like"/>
    <property type="match status" value="1"/>
</dbReference>
<reference evidence="6 7" key="1">
    <citation type="submission" date="2020-12" db="EMBL/GenBank/DDBJ databases">
        <title>Brachybacterium sp. MASK1Z-5, whole genome shotgun sequence.</title>
        <authorList>
            <person name="Tuo L."/>
        </authorList>
    </citation>
    <scope>NUCLEOTIDE SEQUENCE [LARGE SCALE GENOMIC DNA]</scope>
    <source>
        <strain evidence="6 7">MASK1Z-5</strain>
    </source>
</reference>
<dbReference type="PROSITE" id="PS00041">
    <property type="entry name" value="HTH_ARAC_FAMILY_1"/>
    <property type="match status" value="1"/>
</dbReference>
<keyword evidence="2" id="KW-0238">DNA-binding</keyword>
<dbReference type="Pfam" id="PF12833">
    <property type="entry name" value="HTH_18"/>
    <property type="match status" value="1"/>
</dbReference>
<keyword evidence="3" id="KW-0804">Transcription</keyword>
<organism evidence="6 7">
    <name type="scientific">Brachybacterium halotolerans</name>
    <dbReference type="NCBI Taxonomy" id="2795215"/>
    <lineage>
        <taxon>Bacteria</taxon>
        <taxon>Bacillati</taxon>
        <taxon>Actinomycetota</taxon>
        <taxon>Actinomycetes</taxon>
        <taxon>Micrococcales</taxon>
        <taxon>Dermabacteraceae</taxon>
        <taxon>Brachybacterium</taxon>
    </lineage>
</organism>
<gene>
    <name evidence="6" type="ORF">I8D64_03625</name>
</gene>
<evidence type="ECO:0000256" key="4">
    <source>
        <dbReference type="SAM" id="MobiDB-lite"/>
    </source>
</evidence>
<feature type="region of interest" description="Disordered" evidence="4">
    <location>
        <begin position="1"/>
        <end position="34"/>
    </location>
</feature>
<dbReference type="Gene3D" id="1.10.10.60">
    <property type="entry name" value="Homeodomain-like"/>
    <property type="match status" value="1"/>
</dbReference>
<sequence>MSGNARAAQVPAPPDTTPQVGMSEGRTADGPAWDFANDRTGRPPGIEAMVGYRALDVPEVVHRGLPASRLTFILALDEGVEAASGTAGPEGLRRAQPAPVVIGGLHMTSSLVRQRPSQAGIQMSVHPLAAQALLGVPAVGLPVEEFDAAGVLGQWAVDLQERVREASCWQERFDLVSAGLRQRLGQHDRGPRASGGRLRPELLRAWWLLERSGGRARIGDIAADVGLGPRRLGALFHQELGRSPKQVAGLMRFERAVASTARSVRTTGRADLASIAATSGYADQAHLTREFSRFAGITPGAWIREEFRNIQDGGHGAAEDRLHG</sequence>
<feature type="domain" description="HTH araC/xylS-type" evidence="5">
    <location>
        <begin position="209"/>
        <end position="305"/>
    </location>
</feature>
<dbReference type="InterPro" id="IPR050204">
    <property type="entry name" value="AraC_XylS_family_regulators"/>
</dbReference>
<dbReference type="PANTHER" id="PTHR46796:SF15">
    <property type="entry name" value="BLL1074 PROTEIN"/>
    <property type="match status" value="1"/>
</dbReference>
<dbReference type="InterPro" id="IPR009057">
    <property type="entry name" value="Homeodomain-like_sf"/>
</dbReference>
<dbReference type="Proteomes" id="UP000612352">
    <property type="component" value="Unassembled WGS sequence"/>
</dbReference>
<keyword evidence="7" id="KW-1185">Reference proteome</keyword>
<evidence type="ECO:0000313" key="6">
    <source>
        <dbReference type="EMBL" id="MBK0330485.1"/>
    </source>
</evidence>
<evidence type="ECO:0000313" key="7">
    <source>
        <dbReference type="Proteomes" id="UP000612352"/>
    </source>
</evidence>
<dbReference type="RefSeq" id="WP_200501093.1">
    <property type="nucleotide sequence ID" value="NZ_JAEDAJ010000001.1"/>
</dbReference>
<dbReference type="EMBL" id="JAEDAJ010000001">
    <property type="protein sequence ID" value="MBK0330485.1"/>
    <property type="molecule type" value="Genomic_DNA"/>
</dbReference>